<sequence length="372" mass="41123">MRWTSAFLSLNLGLSLAGGVAAADLPLEKLNLPDGFAIEVYVDDVPNARQMAQGDKGTLFIGTRAAGDVYAVQDTDGDGRPDTRRVIASELERPSGVAWHEGDLYVAEISRIRRYPGIEQQLASGEELQYSLFVDGLPSETHHGWKYIDFGPDGHLYVPVGAPCNICDEPLPFASILRVAKGGGDYEVYSRGVRNSVGFDWHPQTGELWFTDNGRDMLGDEVPYCELNRVSEAGEHFGYPYFHAGTVRDPEFGEGKDPADYTPPVLGLGPHVAPLGIYFYEGEAFPEDYRHLFIVEHGSWNRSKKIGYRVKMAVLAGNDVVDYRPFIDGWLNNDEDDSYWGRPVALLPLADGSLLLSDDYAGVVYRVSYQGS</sequence>
<keyword evidence="1" id="KW-0732">Signal</keyword>
<dbReference type="InterPro" id="IPR011041">
    <property type="entry name" value="Quinoprot_gluc/sorb_DH_b-prop"/>
</dbReference>
<organism evidence="3 4">
    <name type="scientific">Parahaliea maris</name>
    <dbReference type="NCBI Taxonomy" id="2716870"/>
    <lineage>
        <taxon>Bacteria</taxon>
        <taxon>Pseudomonadati</taxon>
        <taxon>Pseudomonadota</taxon>
        <taxon>Gammaproteobacteria</taxon>
        <taxon>Cellvibrionales</taxon>
        <taxon>Halieaceae</taxon>
        <taxon>Parahaliea</taxon>
    </lineage>
</organism>
<dbReference type="Gene3D" id="2.120.10.30">
    <property type="entry name" value="TolB, C-terminal domain"/>
    <property type="match status" value="1"/>
</dbReference>
<gene>
    <name evidence="3" type="ORF">FV139_19560</name>
</gene>
<name>A0A5C8ZPF0_9GAMM</name>
<dbReference type="RefSeq" id="WP_148070181.1">
    <property type="nucleotide sequence ID" value="NZ_VRZA01000010.1"/>
</dbReference>
<dbReference type="Proteomes" id="UP000321039">
    <property type="component" value="Unassembled WGS sequence"/>
</dbReference>
<dbReference type="SUPFAM" id="SSF50952">
    <property type="entry name" value="Soluble quinoprotein glucose dehydrogenase"/>
    <property type="match status" value="1"/>
</dbReference>
<dbReference type="Pfam" id="PF07995">
    <property type="entry name" value="GSDH"/>
    <property type="match status" value="1"/>
</dbReference>
<evidence type="ECO:0000256" key="1">
    <source>
        <dbReference type="SAM" id="SignalP"/>
    </source>
</evidence>
<keyword evidence="4" id="KW-1185">Reference proteome</keyword>
<dbReference type="AlphaFoldDB" id="A0A5C8ZPF0"/>
<comment type="caution">
    <text evidence="3">The sequence shown here is derived from an EMBL/GenBank/DDBJ whole genome shotgun (WGS) entry which is preliminary data.</text>
</comment>
<dbReference type="InterPro" id="IPR012938">
    <property type="entry name" value="Glc/Sorbosone_DH"/>
</dbReference>
<proteinExistence type="predicted"/>
<feature type="chain" id="PRO_5022711046" evidence="1">
    <location>
        <begin position="23"/>
        <end position="372"/>
    </location>
</feature>
<dbReference type="PANTHER" id="PTHR33546:SF1">
    <property type="entry name" value="LARGE, MULTIFUNCTIONAL SECRETED PROTEIN"/>
    <property type="match status" value="1"/>
</dbReference>
<feature type="signal peptide" evidence="1">
    <location>
        <begin position="1"/>
        <end position="22"/>
    </location>
</feature>
<evidence type="ECO:0000313" key="3">
    <source>
        <dbReference type="EMBL" id="TXS89489.1"/>
    </source>
</evidence>
<evidence type="ECO:0000313" key="4">
    <source>
        <dbReference type="Proteomes" id="UP000321039"/>
    </source>
</evidence>
<dbReference type="InterPro" id="IPR011042">
    <property type="entry name" value="6-blade_b-propeller_TolB-like"/>
</dbReference>
<protein>
    <submittedName>
        <fullName evidence="3">Sorbosone dehydrogenase family protein</fullName>
    </submittedName>
</protein>
<dbReference type="PANTHER" id="PTHR33546">
    <property type="entry name" value="LARGE, MULTIFUNCTIONAL SECRETED PROTEIN-RELATED"/>
    <property type="match status" value="1"/>
</dbReference>
<dbReference type="EMBL" id="VRZA01000010">
    <property type="protein sequence ID" value="TXS89489.1"/>
    <property type="molecule type" value="Genomic_DNA"/>
</dbReference>
<reference evidence="3 4" key="1">
    <citation type="submission" date="2019-08" db="EMBL/GenBank/DDBJ databases">
        <title>Parahaliea maris sp. nov., isolated from the surface seawater.</title>
        <authorList>
            <person name="Liu Y."/>
        </authorList>
    </citation>
    <scope>NUCLEOTIDE SEQUENCE [LARGE SCALE GENOMIC DNA]</scope>
    <source>
        <strain evidence="3 4">HSLHS9</strain>
    </source>
</reference>
<evidence type="ECO:0000259" key="2">
    <source>
        <dbReference type="Pfam" id="PF07995"/>
    </source>
</evidence>
<accession>A0A5C8ZPF0</accession>
<feature type="domain" description="Glucose/Sorbosone dehydrogenase" evidence="2">
    <location>
        <begin position="181"/>
        <end position="294"/>
    </location>
</feature>